<accession>A0A7X6BAU3</accession>
<evidence type="ECO:0008006" key="4">
    <source>
        <dbReference type="Google" id="ProtNLM"/>
    </source>
</evidence>
<evidence type="ECO:0000256" key="1">
    <source>
        <dbReference type="SAM" id="Phobius"/>
    </source>
</evidence>
<keyword evidence="3" id="KW-1185">Reference proteome</keyword>
<protein>
    <recommendedName>
        <fullName evidence="4">Peptide zinc metalloprotease protein</fullName>
    </recommendedName>
</protein>
<feature type="transmembrane region" description="Helical" evidence="1">
    <location>
        <begin position="251"/>
        <end position="275"/>
    </location>
</feature>
<evidence type="ECO:0000313" key="2">
    <source>
        <dbReference type="EMBL" id="NJB95748.1"/>
    </source>
</evidence>
<feature type="transmembrane region" description="Helical" evidence="1">
    <location>
        <begin position="335"/>
        <end position="361"/>
    </location>
</feature>
<proteinExistence type="predicted"/>
<gene>
    <name evidence="2" type="ORF">GGR89_000040</name>
</gene>
<dbReference type="AlphaFoldDB" id="A0A7X6BAU3"/>
<organism evidence="2 3">
    <name type="scientific">Sphingomonas trueperi</name>
    <dbReference type="NCBI Taxonomy" id="53317"/>
    <lineage>
        <taxon>Bacteria</taxon>
        <taxon>Pseudomonadati</taxon>
        <taxon>Pseudomonadota</taxon>
        <taxon>Alphaproteobacteria</taxon>
        <taxon>Sphingomonadales</taxon>
        <taxon>Sphingomonadaceae</taxon>
        <taxon>Sphingomonas</taxon>
    </lineage>
</organism>
<name>A0A7X6BAU3_9SPHN</name>
<feature type="transmembrane region" description="Helical" evidence="1">
    <location>
        <begin position="219"/>
        <end position="245"/>
    </location>
</feature>
<keyword evidence="1" id="KW-1133">Transmembrane helix</keyword>
<feature type="transmembrane region" description="Helical" evidence="1">
    <location>
        <begin position="381"/>
        <end position="401"/>
    </location>
</feature>
<keyword evidence="1" id="KW-0472">Membrane</keyword>
<feature type="transmembrane region" description="Helical" evidence="1">
    <location>
        <begin position="156"/>
        <end position="175"/>
    </location>
</feature>
<feature type="transmembrane region" description="Helical" evidence="1">
    <location>
        <begin position="124"/>
        <end position="144"/>
    </location>
</feature>
<dbReference type="Proteomes" id="UP000531251">
    <property type="component" value="Unassembled WGS sequence"/>
</dbReference>
<dbReference type="RefSeq" id="WP_125974583.1">
    <property type="nucleotide sequence ID" value="NZ_BAAADY010000022.1"/>
</dbReference>
<sequence>MTVATIDGSSRFALIPLTVQPEGEGFLVGNQQLGAFYQFPAEGVALLRQLQEGRTPDDIRRLMSGEGTGEDIDLDDFLATLIEIGFARPGDETPAAGPSSAPARTLGFSVSRATAERFFSRGAVALYGLVVAAGLVCAVRFPVARLHADAFFIEDNLAATLILLLVLSSAATGLHELGHMLAAAREGVASRLGIGTRLWNLVFEADLSGIFALPRARRYLPLLAGMLVDLLVVSLVTILITALSLADAPVFAVALLQALVLQIAVTVAWQFNLFLRTDVYYILSNWSGHPNLDGAARDYIAGNVHLWTAGRFGRRQSGEADGTPARNLRMVRCFVAVWIMGRILALATLFLVVLPTLARYAERAWQTIQDPNAPVLRGLDAAIFAGLSMLLVAAGLALWLLPKFRHQKPKDTQ</sequence>
<reference evidence="2 3" key="1">
    <citation type="submission" date="2020-03" db="EMBL/GenBank/DDBJ databases">
        <title>Genomic Encyclopedia of Type Strains, Phase IV (KMG-IV): sequencing the most valuable type-strain genomes for metagenomic binning, comparative biology and taxonomic classification.</title>
        <authorList>
            <person name="Goeker M."/>
        </authorList>
    </citation>
    <scope>NUCLEOTIDE SEQUENCE [LARGE SCALE GENOMIC DNA]</scope>
    <source>
        <strain evidence="2 3">DSM 7225</strain>
    </source>
</reference>
<evidence type="ECO:0000313" key="3">
    <source>
        <dbReference type="Proteomes" id="UP000531251"/>
    </source>
</evidence>
<dbReference type="EMBL" id="JAATJB010000001">
    <property type="protein sequence ID" value="NJB95748.1"/>
    <property type="molecule type" value="Genomic_DNA"/>
</dbReference>
<comment type="caution">
    <text evidence="2">The sequence shown here is derived from an EMBL/GenBank/DDBJ whole genome shotgun (WGS) entry which is preliminary data.</text>
</comment>
<keyword evidence="1" id="KW-0812">Transmembrane</keyword>